<feature type="domain" description="Ribosomal RNA adenine methylase transferase N-terminal" evidence="9">
    <location>
        <begin position="15"/>
        <end position="191"/>
    </location>
</feature>
<keyword evidence="1 7" id="KW-0963">Cytoplasm</keyword>
<dbReference type="PROSITE" id="PS51689">
    <property type="entry name" value="SAM_RNA_A_N6_MT"/>
    <property type="match status" value="1"/>
</dbReference>
<evidence type="ECO:0000256" key="5">
    <source>
        <dbReference type="ARBA" id="ARBA00022691"/>
    </source>
</evidence>
<feature type="binding site" evidence="7 8">
    <location>
        <position position="88"/>
    </location>
    <ligand>
        <name>S-adenosyl-L-methionine</name>
        <dbReference type="ChEBI" id="CHEBI:59789"/>
    </ligand>
</feature>
<dbReference type="GO" id="GO:0005829">
    <property type="term" value="C:cytosol"/>
    <property type="evidence" value="ECO:0007669"/>
    <property type="project" value="TreeGrafter"/>
</dbReference>
<dbReference type="Gene3D" id="1.10.8.100">
    <property type="entry name" value="Ribosomal RNA adenine dimethylase-like, domain 2"/>
    <property type="match status" value="1"/>
</dbReference>
<evidence type="ECO:0000256" key="2">
    <source>
        <dbReference type="ARBA" id="ARBA00022552"/>
    </source>
</evidence>
<feature type="binding site" evidence="7 8">
    <location>
        <position position="10"/>
    </location>
    <ligand>
        <name>S-adenosyl-L-methionine</name>
        <dbReference type="ChEBI" id="CHEBI:59789"/>
    </ligand>
</feature>
<dbReference type="GO" id="GO:0003723">
    <property type="term" value="F:RNA binding"/>
    <property type="evidence" value="ECO:0007669"/>
    <property type="project" value="UniProtKB-UniRule"/>
</dbReference>
<dbReference type="AlphaFoldDB" id="A0A2M8EQ51"/>
<keyword evidence="4 7" id="KW-0808">Transferase</keyword>
<comment type="catalytic activity">
    <reaction evidence="7">
        <text>adenosine(1518)/adenosine(1519) in 16S rRNA + 4 S-adenosyl-L-methionine = N(6)-dimethyladenosine(1518)/N(6)-dimethyladenosine(1519) in 16S rRNA + 4 S-adenosyl-L-homocysteine + 4 H(+)</text>
        <dbReference type="Rhea" id="RHEA:19609"/>
        <dbReference type="Rhea" id="RHEA-COMP:10232"/>
        <dbReference type="Rhea" id="RHEA-COMP:10233"/>
        <dbReference type="ChEBI" id="CHEBI:15378"/>
        <dbReference type="ChEBI" id="CHEBI:57856"/>
        <dbReference type="ChEBI" id="CHEBI:59789"/>
        <dbReference type="ChEBI" id="CHEBI:74411"/>
        <dbReference type="ChEBI" id="CHEBI:74493"/>
        <dbReference type="EC" id="2.1.1.182"/>
    </reaction>
</comment>
<evidence type="ECO:0000259" key="9">
    <source>
        <dbReference type="SMART" id="SM00650"/>
    </source>
</evidence>
<evidence type="ECO:0000256" key="1">
    <source>
        <dbReference type="ARBA" id="ARBA00022490"/>
    </source>
</evidence>
<keyword evidence="2 7" id="KW-0698">rRNA processing</keyword>
<comment type="subcellular location">
    <subcellularLocation>
        <location evidence="7">Cytoplasm</location>
    </subcellularLocation>
</comment>
<organism evidence="10 11">
    <name type="scientific">Candidatus Uhrbacteria bacterium CG_4_9_14_0_2_um_filter_41_50</name>
    <dbReference type="NCBI Taxonomy" id="1975031"/>
    <lineage>
        <taxon>Bacteria</taxon>
        <taxon>Candidatus Uhriibacteriota</taxon>
    </lineage>
</organism>
<comment type="caution">
    <text evidence="10">The sequence shown here is derived from an EMBL/GenBank/DDBJ whole genome shotgun (WGS) entry which is preliminary data.</text>
</comment>
<reference evidence="11" key="1">
    <citation type="submission" date="2017-09" db="EMBL/GenBank/DDBJ databases">
        <title>Depth-based differentiation of microbial function through sediment-hosted aquifers and enrichment of novel symbionts in the deep terrestrial subsurface.</title>
        <authorList>
            <person name="Probst A.J."/>
            <person name="Ladd B."/>
            <person name="Jarett J.K."/>
            <person name="Geller-Mcgrath D.E."/>
            <person name="Sieber C.M.K."/>
            <person name="Emerson J.B."/>
            <person name="Anantharaman K."/>
            <person name="Thomas B.C."/>
            <person name="Malmstrom R."/>
            <person name="Stieglmeier M."/>
            <person name="Klingl A."/>
            <person name="Woyke T."/>
            <person name="Ryan C.M."/>
            <person name="Banfield J.F."/>
        </authorList>
    </citation>
    <scope>NUCLEOTIDE SEQUENCE [LARGE SCALE GENOMIC DNA]</scope>
</reference>
<dbReference type="Proteomes" id="UP000230251">
    <property type="component" value="Unassembled WGS sequence"/>
</dbReference>
<comment type="function">
    <text evidence="7">Specifically dimethylates two adjacent adenosines (A1518 and A1519) in the loop of a conserved hairpin near the 3'-end of 16S rRNA in the 30S particle. May play a critical role in biogenesis of 30S subunits.</text>
</comment>
<evidence type="ECO:0000256" key="8">
    <source>
        <dbReference type="PROSITE-ProRule" id="PRU01026"/>
    </source>
</evidence>
<keyword evidence="3 7" id="KW-0489">Methyltransferase</keyword>
<dbReference type="InterPro" id="IPR020598">
    <property type="entry name" value="rRNA_Ade_methylase_Trfase_N"/>
</dbReference>
<feature type="binding site" evidence="7 8">
    <location>
        <position position="66"/>
    </location>
    <ligand>
        <name>S-adenosyl-L-methionine</name>
        <dbReference type="ChEBI" id="CHEBI:59789"/>
    </ligand>
</feature>
<keyword evidence="6 7" id="KW-0694">RNA-binding</keyword>
<name>A0A2M8EQ51_9BACT</name>
<dbReference type="InterPro" id="IPR029063">
    <property type="entry name" value="SAM-dependent_MTases_sf"/>
</dbReference>
<feature type="binding site" evidence="7 8">
    <location>
        <position position="35"/>
    </location>
    <ligand>
        <name>S-adenosyl-L-methionine</name>
        <dbReference type="ChEBI" id="CHEBI:59789"/>
    </ligand>
</feature>
<dbReference type="SMART" id="SM00650">
    <property type="entry name" value="rADc"/>
    <property type="match status" value="1"/>
</dbReference>
<accession>A0A2M8EQ51</accession>
<dbReference type="Gene3D" id="3.40.50.150">
    <property type="entry name" value="Vaccinia Virus protein VP39"/>
    <property type="match status" value="1"/>
</dbReference>
<dbReference type="EMBL" id="PFSI01000013">
    <property type="protein sequence ID" value="PJC24869.1"/>
    <property type="molecule type" value="Genomic_DNA"/>
</dbReference>
<evidence type="ECO:0000256" key="4">
    <source>
        <dbReference type="ARBA" id="ARBA00022679"/>
    </source>
</evidence>
<feature type="binding site" evidence="7 8">
    <location>
        <position position="108"/>
    </location>
    <ligand>
        <name>S-adenosyl-L-methionine</name>
        <dbReference type="ChEBI" id="CHEBI:59789"/>
    </ligand>
</feature>
<dbReference type="GO" id="GO:0052908">
    <property type="term" value="F:16S rRNA (adenine(1518)-N(6)/adenine(1519)-N(6))-dimethyltransferase activity"/>
    <property type="evidence" value="ECO:0007669"/>
    <property type="project" value="UniProtKB-EC"/>
</dbReference>
<comment type="similarity">
    <text evidence="7">Belongs to the class I-like SAM-binding methyltransferase superfamily. rRNA adenine N(6)-methyltransferase family. RsmA subfamily.</text>
</comment>
<dbReference type="Pfam" id="PF00398">
    <property type="entry name" value="RrnaAD"/>
    <property type="match status" value="1"/>
</dbReference>
<evidence type="ECO:0000313" key="11">
    <source>
        <dbReference type="Proteomes" id="UP000230251"/>
    </source>
</evidence>
<dbReference type="InterPro" id="IPR001737">
    <property type="entry name" value="KsgA/Erm"/>
</dbReference>
<dbReference type="PANTHER" id="PTHR11727:SF7">
    <property type="entry name" value="DIMETHYLADENOSINE TRANSFERASE-RELATED"/>
    <property type="match status" value="1"/>
</dbReference>
<dbReference type="SUPFAM" id="SSF53335">
    <property type="entry name" value="S-adenosyl-L-methionine-dependent methyltransferases"/>
    <property type="match status" value="1"/>
</dbReference>
<dbReference type="InterPro" id="IPR011530">
    <property type="entry name" value="rRNA_adenine_dimethylase"/>
</dbReference>
<gene>
    <name evidence="7 10" type="primary">rsmA</name>
    <name evidence="7" type="synonym">ksgA</name>
    <name evidence="10" type="ORF">CO057_00570</name>
</gene>
<protein>
    <recommendedName>
        <fullName evidence="7">Ribosomal RNA small subunit methyltransferase A</fullName>
        <ecNumber evidence="7">2.1.1.182</ecNumber>
    </recommendedName>
    <alternativeName>
        <fullName evidence="7">16S rRNA (adenine(1518)-N(6)/adenine(1519)-N(6))-dimethyltransferase</fullName>
    </alternativeName>
    <alternativeName>
        <fullName evidence="7">16S rRNA dimethyladenosine transferase</fullName>
    </alternativeName>
    <alternativeName>
        <fullName evidence="7">16S rRNA dimethylase</fullName>
    </alternativeName>
    <alternativeName>
        <fullName evidence="7">S-adenosylmethionine-6-N', N'-adenosyl(rRNA) dimethyltransferase</fullName>
    </alternativeName>
</protein>
<feature type="binding site" evidence="7 8">
    <location>
        <position position="8"/>
    </location>
    <ligand>
        <name>S-adenosyl-L-methionine</name>
        <dbReference type="ChEBI" id="CHEBI:59789"/>
    </ligand>
</feature>
<dbReference type="PANTHER" id="PTHR11727">
    <property type="entry name" value="DIMETHYLADENOSINE TRANSFERASE"/>
    <property type="match status" value="1"/>
</dbReference>
<dbReference type="EC" id="2.1.1.182" evidence="7"/>
<sequence>MKKSFGQHFLKDESIAKKIIDAAEIKEGDLVIEVGPGAGFLTKEIICRSPRLCESERGNTKLVLIEADRDLIPNLEKNYSQAQIIQKDAAQVDYDEITKNRPWKFISNLPYNAGNAIIMKALSAKNPPGKMVVMVQKEVAERMVALPGDMSLLSVAVQIYTDPKIIFDVKAESFVPPPAVTSSVLVLDFEKKCENPEAIIKLAKLGFLARRKQLHKNLATVRIAPSAKIKEILLSLKLSEKSRAQELGVIDWVTLQSLL</sequence>
<dbReference type="NCBIfam" id="TIGR00755">
    <property type="entry name" value="ksgA"/>
    <property type="match status" value="1"/>
</dbReference>
<keyword evidence="5 7" id="KW-0949">S-adenosyl-L-methionine</keyword>
<evidence type="ECO:0000256" key="3">
    <source>
        <dbReference type="ARBA" id="ARBA00022603"/>
    </source>
</evidence>
<dbReference type="InterPro" id="IPR023165">
    <property type="entry name" value="rRNA_Ade_diMease-like_C"/>
</dbReference>
<evidence type="ECO:0000313" key="10">
    <source>
        <dbReference type="EMBL" id="PJC24869.1"/>
    </source>
</evidence>
<evidence type="ECO:0000256" key="7">
    <source>
        <dbReference type="HAMAP-Rule" id="MF_00607"/>
    </source>
</evidence>
<evidence type="ECO:0000256" key="6">
    <source>
        <dbReference type="ARBA" id="ARBA00022884"/>
    </source>
</evidence>
<proteinExistence type="inferred from homology"/>
<dbReference type="HAMAP" id="MF_00607">
    <property type="entry name" value="16SrRNA_methyltr_A"/>
    <property type="match status" value="1"/>
</dbReference>